<proteinExistence type="predicted"/>
<dbReference type="Gene3D" id="3.10.450.50">
    <property type="match status" value="1"/>
</dbReference>
<dbReference type="Proteomes" id="UP000184428">
    <property type="component" value="Unassembled WGS sequence"/>
</dbReference>
<dbReference type="InterPro" id="IPR032710">
    <property type="entry name" value="NTF2-like_dom_sf"/>
</dbReference>
<dbReference type="SUPFAM" id="SSF54427">
    <property type="entry name" value="NTF2-like"/>
    <property type="match status" value="1"/>
</dbReference>
<dbReference type="OrthoDB" id="3826377at2"/>
<dbReference type="AlphaFoldDB" id="A0A1M7TGV3"/>
<protein>
    <submittedName>
        <fullName evidence="2">SnoaL-like domain-containing protein</fullName>
    </submittedName>
</protein>
<accession>A0A1M7TGV3</accession>
<dbReference type="EMBL" id="FRDM01000006">
    <property type="protein sequence ID" value="SHN69999.1"/>
    <property type="molecule type" value="Genomic_DNA"/>
</dbReference>
<name>A0A1M7TGV3_9ACTN</name>
<dbReference type="InterPro" id="IPR037401">
    <property type="entry name" value="SnoaL-like"/>
</dbReference>
<feature type="domain" description="SnoaL-like" evidence="1">
    <location>
        <begin position="11"/>
        <end position="104"/>
    </location>
</feature>
<reference evidence="2 3" key="1">
    <citation type="submission" date="2016-12" db="EMBL/GenBank/DDBJ databases">
        <authorList>
            <person name="Song W.-J."/>
            <person name="Kurnit D.M."/>
        </authorList>
    </citation>
    <scope>NUCLEOTIDE SEQUENCE [LARGE SCALE GENOMIC DNA]</scope>
    <source>
        <strain evidence="2 3">DSM 43162</strain>
    </source>
</reference>
<organism evidence="2 3">
    <name type="scientific">Geodermatophilus obscurus</name>
    <dbReference type="NCBI Taxonomy" id="1861"/>
    <lineage>
        <taxon>Bacteria</taxon>
        <taxon>Bacillati</taxon>
        <taxon>Actinomycetota</taxon>
        <taxon>Actinomycetes</taxon>
        <taxon>Geodermatophilales</taxon>
        <taxon>Geodermatophilaceae</taxon>
        <taxon>Geodermatophilus</taxon>
    </lineage>
</organism>
<sequence length="128" mass="15091">MDQEAVRAALEHYIRYSGAGDEDRASEIYHEDAVLEFPQSGERFEGVENFREWRRSYPAEVELEVLRVRGRDDFWVAEVRARYDGGPWNYGPAIYEFRGDKVSRETIYVGEAWEPPDWRVRWRAAPSS</sequence>
<evidence type="ECO:0000313" key="3">
    <source>
        <dbReference type="Proteomes" id="UP000184428"/>
    </source>
</evidence>
<gene>
    <name evidence="2" type="ORF">SAMN05660350_01728</name>
</gene>
<dbReference type="RefSeq" id="WP_072916450.1">
    <property type="nucleotide sequence ID" value="NZ_FRDM01000006.1"/>
</dbReference>
<evidence type="ECO:0000313" key="2">
    <source>
        <dbReference type="EMBL" id="SHN69999.1"/>
    </source>
</evidence>
<evidence type="ECO:0000259" key="1">
    <source>
        <dbReference type="Pfam" id="PF12680"/>
    </source>
</evidence>
<dbReference type="Pfam" id="PF12680">
    <property type="entry name" value="SnoaL_2"/>
    <property type="match status" value="1"/>
</dbReference>